<accession>A0A0G0LD15</accession>
<dbReference type="InterPro" id="IPR029063">
    <property type="entry name" value="SAM-dependent_MTases_sf"/>
</dbReference>
<dbReference type="AlphaFoldDB" id="A0A0G0LD15"/>
<evidence type="ECO:0000313" key="2">
    <source>
        <dbReference type="EMBL" id="KKQ89813.1"/>
    </source>
</evidence>
<keyword evidence="2" id="KW-0808">Transferase</keyword>
<keyword evidence="2" id="KW-0489">Methyltransferase</keyword>
<reference evidence="2 3" key="1">
    <citation type="journal article" date="2015" name="Nature">
        <title>rRNA introns, odd ribosomes, and small enigmatic genomes across a large radiation of phyla.</title>
        <authorList>
            <person name="Brown C.T."/>
            <person name="Hug L.A."/>
            <person name="Thomas B.C."/>
            <person name="Sharon I."/>
            <person name="Castelle C.J."/>
            <person name="Singh A."/>
            <person name="Wilkins M.J."/>
            <person name="Williams K.H."/>
            <person name="Banfield J.F."/>
        </authorList>
    </citation>
    <scope>NUCLEOTIDE SEQUENCE [LARGE SCALE GENOMIC DNA]</scope>
</reference>
<dbReference type="Pfam" id="PF08241">
    <property type="entry name" value="Methyltransf_11"/>
    <property type="match status" value="1"/>
</dbReference>
<dbReference type="Proteomes" id="UP000034893">
    <property type="component" value="Unassembled WGS sequence"/>
</dbReference>
<proteinExistence type="predicted"/>
<name>A0A0G0LD15_9BACT</name>
<evidence type="ECO:0000259" key="1">
    <source>
        <dbReference type="Pfam" id="PF08241"/>
    </source>
</evidence>
<organism evidence="2 3">
    <name type="scientific">Candidatus Curtissbacteria bacterium GW2011_GWC2_38_9</name>
    <dbReference type="NCBI Taxonomy" id="1618414"/>
    <lineage>
        <taxon>Bacteria</taxon>
        <taxon>Candidatus Curtissiibacteriota</taxon>
    </lineage>
</organism>
<dbReference type="EMBL" id="LBVP01000007">
    <property type="protein sequence ID" value="KKQ89813.1"/>
    <property type="molecule type" value="Genomic_DNA"/>
</dbReference>
<dbReference type="GO" id="GO:0032259">
    <property type="term" value="P:methylation"/>
    <property type="evidence" value="ECO:0007669"/>
    <property type="project" value="UniProtKB-KW"/>
</dbReference>
<sequence length="220" mass="26082">MFEEIKYYFLTTYRRKALDKALNEYQYLFKGNVLDIGGGKKDGKFKHPRTKKWIVVDIDKKTKPDIVASVAKLPFKDESFDTVKATELFEHVDNYEKGFSECVRVLKKRGHLIISSPFMYPLHPDPNDYQRVGREKWESLAKINKLKIEIFEEQGYFFTLISEILRAAITNMPWILLRYPLYLLFPFFDLLTYLDSTILVQNSKFLKSYVCGYFIFFKKS</sequence>
<dbReference type="GO" id="GO:0008757">
    <property type="term" value="F:S-adenosylmethionine-dependent methyltransferase activity"/>
    <property type="evidence" value="ECO:0007669"/>
    <property type="project" value="InterPro"/>
</dbReference>
<protein>
    <submittedName>
        <fullName evidence="2">Methyltransferase type 11</fullName>
    </submittedName>
</protein>
<evidence type="ECO:0000313" key="3">
    <source>
        <dbReference type="Proteomes" id="UP000034893"/>
    </source>
</evidence>
<dbReference type="Gene3D" id="3.40.50.150">
    <property type="entry name" value="Vaccinia Virus protein VP39"/>
    <property type="match status" value="1"/>
</dbReference>
<dbReference type="InterPro" id="IPR013216">
    <property type="entry name" value="Methyltransf_11"/>
</dbReference>
<dbReference type="SUPFAM" id="SSF53335">
    <property type="entry name" value="S-adenosyl-L-methionine-dependent methyltransferases"/>
    <property type="match status" value="1"/>
</dbReference>
<gene>
    <name evidence="2" type="ORF">UT12_C0007G0010</name>
</gene>
<feature type="domain" description="Methyltransferase type 11" evidence="1">
    <location>
        <begin position="63"/>
        <end position="114"/>
    </location>
</feature>
<comment type="caution">
    <text evidence="2">The sequence shown here is derived from an EMBL/GenBank/DDBJ whole genome shotgun (WGS) entry which is preliminary data.</text>
</comment>